<accession>A0A0A1TV80</accession>
<protein>
    <recommendedName>
        <fullName evidence="3">Leucine rich repeat containing protein BspA family protein</fullName>
    </recommendedName>
</protein>
<dbReference type="Gene3D" id="3.80.10.10">
    <property type="entry name" value="Ribonuclease Inhibitor"/>
    <property type="match status" value="1"/>
</dbReference>
<dbReference type="KEGG" id="eiv:EIN_259500"/>
<keyword evidence="2" id="KW-1185">Reference proteome</keyword>
<reference evidence="1 2" key="1">
    <citation type="submission" date="2012-10" db="EMBL/GenBank/DDBJ databases">
        <authorList>
            <person name="Zafar N."/>
            <person name="Inman J."/>
            <person name="Hall N."/>
            <person name="Lorenzi H."/>
            <person name="Caler E."/>
        </authorList>
    </citation>
    <scope>NUCLEOTIDE SEQUENCE [LARGE SCALE GENOMIC DNA]</scope>
    <source>
        <strain evidence="1 2">IP1</strain>
    </source>
</reference>
<dbReference type="InterPro" id="IPR026906">
    <property type="entry name" value="LRR_5"/>
</dbReference>
<dbReference type="OrthoDB" id="10027416at2759"/>
<dbReference type="InterPro" id="IPR032675">
    <property type="entry name" value="LRR_dom_sf"/>
</dbReference>
<dbReference type="Proteomes" id="UP000014680">
    <property type="component" value="Unassembled WGS sequence"/>
</dbReference>
<dbReference type="EMBL" id="KB207142">
    <property type="protein sequence ID" value="ELP84206.1"/>
    <property type="molecule type" value="Genomic_DNA"/>
</dbReference>
<dbReference type="RefSeq" id="XP_004183552.1">
    <property type="nucleotide sequence ID" value="XM_004183504.1"/>
</dbReference>
<gene>
    <name evidence="1" type="ORF">EIN_259500</name>
</gene>
<proteinExistence type="predicted"/>
<dbReference type="PANTHER" id="PTHR45661:SF3">
    <property type="entry name" value="IG-LIKE DOMAIN-CONTAINING PROTEIN"/>
    <property type="match status" value="1"/>
</dbReference>
<dbReference type="VEuPathDB" id="AmoebaDB:EIN_259500"/>
<dbReference type="Gene3D" id="3.40.50.12480">
    <property type="match status" value="1"/>
</dbReference>
<sequence>MMKTMTDISIVYMNIYYHNSKYLELKTDRSKFKKVRYTNADYLKYKTFEGATILSNGCFSFEFLSSTQQIFDMHNILSFGTQCFYKNTSLQEIYLDKRLTILPFKCFSECKNLKEIDLFYVTNIGDKCFEECSKLSSITLAKSLDYIGSNAFFHCHNIKNVTTNGLKKLNTLINFSSYEAFKSLNPSISLSFDDIHRWNNSRNALFEYPISQIESQAFF</sequence>
<evidence type="ECO:0000313" key="2">
    <source>
        <dbReference type="Proteomes" id="UP000014680"/>
    </source>
</evidence>
<evidence type="ECO:0000313" key="1">
    <source>
        <dbReference type="EMBL" id="ELP84206.1"/>
    </source>
</evidence>
<dbReference type="InterPro" id="IPR053139">
    <property type="entry name" value="Surface_bspA-like"/>
</dbReference>
<dbReference type="SUPFAM" id="SSF52058">
    <property type="entry name" value="L domain-like"/>
    <property type="match status" value="1"/>
</dbReference>
<dbReference type="PANTHER" id="PTHR45661">
    <property type="entry name" value="SURFACE ANTIGEN"/>
    <property type="match status" value="1"/>
</dbReference>
<organism evidence="1 2">
    <name type="scientific">Entamoeba invadens IP1</name>
    <dbReference type="NCBI Taxonomy" id="370355"/>
    <lineage>
        <taxon>Eukaryota</taxon>
        <taxon>Amoebozoa</taxon>
        <taxon>Evosea</taxon>
        <taxon>Archamoebae</taxon>
        <taxon>Mastigamoebida</taxon>
        <taxon>Entamoebidae</taxon>
        <taxon>Entamoeba</taxon>
    </lineage>
</organism>
<dbReference type="Pfam" id="PF13306">
    <property type="entry name" value="LRR_5"/>
    <property type="match status" value="1"/>
</dbReference>
<name>A0A0A1TV80_ENTIV</name>
<evidence type="ECO:0008006" key="3">
    <source>
        <dbReference type="Google" id="ProtNLM"/>
    </source>
</evidence>
<dbReference type="GeneID" id="14883159"/>
<dbReference type="AlphaFoldDB" id="A0A0A1TV80"/>